<dbReference type="Gene3D" id="3.90.320.10">
    <property type="match status" value="1"/>
</dbReference>
<gene>
    <name evidence="1" type="ORF">LSH36_819g01031</name>
</gene>
<sequence>MGDFLSGFFWSLGRWQQPSPGLPHQYNYSVGHVQKMSKRKHSKGYGEMTIPRLKQELRYDRNDNFGPKLVQAEQFNMNVPKQSGYKDINSETQLNCWNILFGFKATIPPIRQMYAPANVYAIANDHDYQDKSPEDMFLQSIHITAITHDEQESIEIKTCGQGTNKFWREERLLRLHASMFGRICTATDRTDFPKLAESLTQYKNIKSSAIIHGRNMKQWPVMHIPRTRVYL</sequence>
<comment type="caution">
    <text evidence="1">The sequence shown here is derived from an EMBL/GenBank/DDBJ whole genome shotgun (WGS) entry which is preliminary data.</text>
</comment>
<dbReference type="AlphaFoldDB" id="A0AAD9IZ86"/>
<proteinExistence type="predicted"/>
<dbReference type="Proteomes" id="UP001208570">
    <property type="component" value="Unassembled WGS sequence"/>
</dbReference>
<organism evidence="1 2">
    <name type="scientific">Paralvinella palmiformis</name>
    <dbReference type="NCBI Taxonomy" id="53620"/>
    <lineage>
        <taxon>Eukaryota</taxon>
        <taxon>Metazoa</taxon>
        <taxon>Spiralia</taxon>
        <taxon>Lophotrochozoa</taxon>
        <taxon>Annelida</taxon>
        <taxon>Polychaeta</taxon>
        <taxon>Sedentaria</taxon>
        <taxon>Canalipalpata</taxon>
        <taxon>Terebellida</taxon>
        <taxon>Terebelliformia</taxon>
        <taxon>Alvinellidae</taxon>
        <taxon>Paralvinella</taxon>
    </lineage>
</organism>
<accession>A0AAD9IZ86</accession>
<reference evidence="1" key="1">
    <citation type="journal article" date="2023" name="Mol. Biol. Evol.">
        <title>Third-Generation Sequencing Reveals the Adaptive Role of the Epigenome in Three Deep-Sea Polychaetes.</title>
        <authorList>
            <person name="Perez M."/>
            <person name="Aroh O."/>
            <person name="Sun Y."/>
            <person name="Lan Y."/>
            <person name="Juniper S.K."/>
            <person name="Young C.R."/>
            <person name="Angers B."/>
            <person name="Qian P.Y."/>
        </authorList>
    </citation>
    <scope>NUCLEOTIDE SEQUENCE</scope>
    <source>
        <strain evidence="1">P08H-3</strain>
    </source>
</reference>
<evidence type="ECO:0000313" key="1">
    <source>
        <dbReference type="EMBL" id="KAK2143701.1"/>
    </source>
</evidence>
<keyword evidence="2" id="KW-1185">Reference proteome</keyword>
<dbReference type="EMBL" id="JAODUP010000819">
    <property type="protein sequence ID" value="KAK2143701.1"/>
    <property type="molecule type" value="Genomic_DNA"/>
</dbReference>
<protein>
    <submittedName>
        <fullName evidence="1">Uncharacterized protein</fullName>
    </submittedName>
</protein>
<name>A0AAD9IZ86_9ANNE</name>
<dbReference type="InterPro" id="IPR011604">
    <property type="entry name" value="PDDEXK-like_dom_sf"/>
</dbReference>
<evidence type="ECO:0000313" key="2">
    <source>
        <dbReference type="Proteomes" id="UP001208570"/>
    </source>
</evidence>